<name>A0A822ZX89_NELNU</name>
<comment type="caution">
    <text evidence="2">The sequence shown here is derived from an EMBL/GenBank/DDBJ whole genome shotgun (WGS) entry which is preliminary data.</text>
</comment>
<keyword evidence="1" id="KW-0732">Signal</keyword>
<evidence type="ECO:0000313" key="2">
    <source>
        <dbReference type="EMBL" id="DAD49120.1"/>
    </source>
</evidence>
<protein>
    <submittedName>
        <fullName evidence="2">Uncharacterized protein</fullName>
    </submittedName>
</protein>
<accession>A0A822ZX89</accession>
<gene>
    <name evidence="2" type="ORF">HUJ06_019057</name>
</gene>
<feature type="chain" id="PRO_5032422976" evidence="1">
    <location>
        <begin position="29"/>
        <end position="101"/>
    </location>
</feature>
<evidence type="ECO:0000313" key="3">
    <source>
        <dbReference type="Proteomes" id="UP000607653"/>
    </source>
</evidence>
<organism evidence="2 3">
    <name type="scientific">Nelumbo nucifera</name>
    <name type="common">Sacred lotus</name>
    <dbReference type="NCBI Taxonomy" id="4432"/>
    <lineage>
        <taxon>Eukaryota</taxon>
        <taxon>Viridiplantae</taxon>
        <taxon>Streptophyta</taxon>
        <taxon>Embryophyta</taxon>
        <taxon>Tracheophyta</taxon>
        <taxon>Spermatophyta</taxon>
        <taxon>Magnoliopsida</taxon>
        <taxon>Proteales</taxon>
        <taxon>Nelumbonaceae</taxon>
        <taxon>Nelumbo</taxon>
    </lineage>
</organism>
<evidence type="ECO:0000256" key="1">
    <source>
        <dbReference type="SAM" id="SignalP"/>
    </source>
</evidence>
<keyword evidence="3" id="KW-1185">Reference proteome</keyword>
<proteinExistence type="predicted"/>
<dbReference type="EMBL" id="DUZY01000008">
    <property type="protein sequence ID" value="DAD49120.1"/>
    <property type="molecule type" value="Genomic_DNA"/>
</dbReference>
<dbReference type="AlphaFoldDB" id="A0A822ZX89"/>
<dbReference type="Proteomes" id="UP000607653">
    <property type="component" value="Unassembled WGS sequence"/>
</dbReference>
<feature type="signal peptide" evidence="1">
    <location>
        <begin position="1"/>
        <end position="28"/>
    </location>
</feature>
<reference evidence="2 3" key="1">
    <citation type="journal article" date="2020" name="Mol. Biol. Evol.">
        <title>Distinct Expression and Methylation Patterns for Genes with Different Fates following a Single Whole-Genome Duplication in Flowering Plants.</title>
        <authorList>
            <person name="Shi T."/>
            <person name="Rahmani R.S."/>
            <person name="Gugger P.F."/>
            <person name="Wang M."/>
            <person name="Li H."/>
            <person name="Zhang Y."/>
            <person name="Li Z."/>
            <person name="Wang Q."/>
            <person name="Van de Peer Y."/>
            <person name="Marchal K."/>
            <person name="Chen J."/>
        </authorList>
    </citation>
    <scope>NUCLEOTIDE SEQUENCE [LARGE SCALE GENOMIC DNA]</scope>
    <source>
        <tissue evidence="2">Leaf</tissue>
    </source>
</reference>
<sequence>MHFGRPAALSSAFSRWLILIMGFHACEQVLKGLNLARNGEPALVIKTELLLHLLQQNLEDWKAEIARGDDEPPKFWSNINCKKPSGNINREFIMAVDSFLV</sequence>